<evidence type="ECO:0000256" key="9">
    <source>
        <dbReference type="ARBA" id="ARBA00022722"/>
    </source>
</evidence>
<dbReference type="OrthoDB" id="428734at2759"/>
<dbReference type="HOGENOM" id="CLU_016428_4_2_1"/>
<dbReference type="RefSeq" id="XP_007603686.1">
    <property type="nucleotide sequence ID" value="XM_007603624.1"/>
</dbReference>
<evidence type="ECO:0000256" key="5">
    <source>
        <dbReference type="ARBA" id="ARBA00010774"/>
    </source>
</evidence>
<keyword evidence="10" id="KW-0479">Metal-binding</keyword>
<dbReference type="VEuPathDB" id="MicrosporidiaDB:VICG_00233"/>
<dbReference type="Proteomes" id="UP000011082">
    <property type="component" value="Unassembled WGS sequence"/>
</dbReference>
<dbReference type="InterPro" id="IPR001611">
    <property type="entry name" value="Leu-rich_rpt"/>
</dbReference>
<accession>L2GPU3</accession>
<evidence type="ECO:0000259" key="22">
    <source>
        <dbReference type="Pfam" id="PF03372"/>
    </source>
</evidence>
<keyword evidence="17" id="KW-0804">Transcription</keyword>
<keyword evidence="12" id="KW-0378">Hydrolase</keyword>
<keyword evidence="8" id="KW-0433">Leucine-rich repeat</keyword>
<dbReference type="GO" id="GO:0004535">
    <property type="term" value="F:poly(A)-specific ribonuclease activity"/>
    <property type="evidence" value="ECO:0007669"/>
    <property type="project" value="UniProtKB-EC"/>
</dbReference>
<evidence type="ECO:0000256" key="21">
    <source>
        <dbReference type="ARBA" id="ARBA00033317"/>
    </source>
</evidence>
<dbReference type="AlphaFoldDB" id="L2GPU3"/>
<evidence type="ECO:0000256" key="15">
    <source>
        <dbReference type="ARBA" id="ARBA00022884"/>
    </source>
</evidence>
<name>L2GPU3_VITCO</name>
<evidence type="ECO:0000313" key="23">
    <source>
        <dbReference type="EMBL" id="ELA42918.1"/>
    </source>
</evidence>
<keyword evidence="15" id="KW-0694">RNA-binding</keyword>
<comment type="subcellular location">
    <subcellularLocation>
        <location evidence="4">Cytoplasm</location>
    </subcellularLocation>
    <subcellularLocation>
        <location evidence="3">Nucleus</location>
    </subcellularLocation>
</comment>
<evidence type="ECO:0000256" key="14">
    <source>
        <dbReference type="ARBA" id="ARBA00022842"/>
    </source>
</evidence>
<dbReference type="Pfam" id="PF03372">
    <property type="entry name" value="Exo_endo_phos"/>
    <property type="match status" value="1"/>
</dbReference>
<keyword evidence="13" id="KW-0269">Exonuclease</keyword>
<evidence type="ECO:0000256" key="17">
    <source>
        <dbReference type="ARBA" id="ARBA00023163"/>
    </source>
</evidence>
<evidence type="ECO:0000256" key="16">
    <source>
        <dbReference type="ARBA" id="ARBA00023015"/>
    </source>
</evidence>
<evidence type="ECO:0000256" key="4">
    <source>
        <dbReference type="ARBA" id="ARBA00004496"/>
    </source>
</evidence>
<dbReference type="GO" id="GO:0046872">
    <property type="term" value="F:metal ion binding"/>
    <property type="evidence" value="ECO:0007669"/>
    <property type="project" value="UniProtKB-KW"/>
</dbReference>
<evidence type="ECO:0000313" key="24">
    <source>
        <dbReference type="Proteomes" id="UP000011082"/>
    </source>
</evidence>
<sequence length="486" mass="56030">MEEKQRKNSKFSPPKCAAERVVGLDLSFQGLKSLSSPFLLHTTIKELLLNNNEIEHIPREIYKLRNLEKLNLSHNKIRSIPPELGKAVSLKELYLNDNSISSVPMELGTLFNLEILNITNNPLIAPFNSLCKDKTLIHFCRENNTSYPPPADRAWIDMVFRKDNQCLDSIAVGTFNILSNFYAVKCTYAPSWVINPELRRENILNSILSYNVDILALQEIETCLYHEYYKIQLDQKLEYDSTFLPRSRSLTLADKRMVDGCATFWKRNKFKLIEQINVDFFQKIITDSRFATNQDVINRNMRKDNITLITVLESQDGFQTIVVNTHIHWDPEYSDVKLLQAILLIEDVEKIRQKYKHASMLFMGDFNSLRDSPVYKLVAEQEIDGSGFGLYDYTPFNAGFSHSMKLLDSYGGQDITFTNFTPTFKEVIDYIFYSEELVLTGVLSPIEEEYTAQCVGLPNIHFPSDHVLIGAKYCLKNKLKKIEPPK</sequence>
<feature type="domain" description="Endonuclease/exonuclease/phosphatase" evidence="22">
    <location>
        <begin position="173"/>
        <end position="466"/>
    </location>
</feature>
<keyword evidence="24" id="KW-1185">Reference proteome</keyword>
<organism evidence="23 24">
    <name type="scientific">Vittaforma corneae (strain ATCC 50505)</name>
    <name type="common">Microsporidian parasite</name>
    <name type="synonym">Nosema corneum</name>
    <dbReference type="NCBI Taxonomy" id="993615"/>
    <lineage>
        <taxon>Eukaryota</taxon>
        <taxon>Fungi</taxon>
        <taxon>Fungi incertae sedis</taxon>
        <taxon>Microsporidia</taxon>
        <taxon>Nosematidae</taxon>
        <taxon>Vittaforma</taxon>
    </lineage>
</organism>
<evidence type="ECO:0000256" key="6">
    <source>
        <dbReference type="ARBA" id="ARBA00012161"/>
    </source>
</evidence>
<keyword evidence="7" id="KW-0963">Cytoplasm</keyword>
<dbReference type="SUPFAM" id="SSF52075">
    <property type="entry name" value="Outer arm dynein light chain 1"/>
    <property type="match status" value="1"/>
</dbReference>
<dbReference type="InterPro" id="IPR032675">
    <property type="entry name" value="LRR_dom_sf"/>
</dbReference>
<keyword evidence="9" id="KW-0540">Nuclease</keyword>
<dbReference type="InterPro" id="IPR005135">
    <property type="entry name" value="Endo/exonuclease/phosphatase"/>
</dbReference>
<evidence type="ECO:0000256" key="19">
    <source>
        <dbReference type="ARBA" id="ARBA00030493"/>
    </source>
</evidence>
<dbReference type="PANTHER" id="PTHR12121:SF100">
    <property type="entry name" value="POLY(A)-SPECIFIC RIBONUCLEASE"/>
    <property type="match status" value="1"/>
</dbReference>
<dbReference type="Gene3D" id="3.60.10.10">
    <property type="entry name" value="Endonuclease/exonuclease/phosphatase"/>
    <property type="match status" value="1"/>
</dbReference>
<comment type="cofactor">
    <cofactor evidence="2">
        <name>Mg(2+)</name>
        <dbReference type="ChEBI" id="CHEBI:18420"/>
    </cofactor>
</comment>
<dbReference type="EMBL" id="JH370130">
    <property type="protein sequence ID" value="ELA42918.1"/>
    <property type="molecule type" value="Genomic_DNA"/>
</dbReference>
<evidence type="ECO:0000256" key="8">
    <source>
        <dbReference type="ARBA" id="ARBA00022614"/>
    </source>
</evidence>
<evidence type="ECO:0000256" key="12">
    <source>
        <dbReference type="ARBA" id="ARBA00022801"/>
    </source>
</evidence>
<evidence type="ECO:0000256" key="3">
    <source>
        <dbReference type="ARBA" id="ARBA00004123"/>
    </source>
</evidence>
<dbReference type="GeneID" id="19880951"/>
<dbReference type="GO" id="GO:0005737">
    <property type="term" value="C:cytoplasm"/>
    <property type="evidence" value="ECO:0007669"/>
    <property type="project" value="UniProtKB-SubCell"/>
</dbReference>
<dbReference type="FunCoup" id="L2GPU3">
    <property type="interactions" value="149"/>
</dbReference>
<dbReference type="PANTHER" id="PTHR12121">
    <property type="entry name" value="CARBON CATABOLITE REPRESSOR PROTEIN 4"/>
    <property type="match status" value="1"/>
</dbReference>
<dbReference type="GO" id="GO:0005634">
    <property type="term" value="C:nucleus"/>
    <property type="evidence" value="ECO:0007669"/>
    <property type="project" value="UniProtKB-SubCell"/>
</dbReference>
<evidence type="ECO:0000256" key="18">
    <source>
        <dbReference type="ARBA" id="ARBA00023242"/>
    </source>
</evidence>
<dbReference type="InterPro" id="IPR003591">
    <property type="entry name" value="Leu-rich_rpt_typical-subtyp"/>
</dbReference>
<evidence type="ECO:0000256" key="11">
    <source>
        <dbReference type="ARBA" id="ARBA00022737"/>
    </source>
</evidence>
<gene>
    <name evidence="23" type="ORF">VICG_00233</name>
</gene>
<keyword evidence="11" id="KW-0677">Repeat</keyword>
<dbReference type="Pfam" id="PF13855">
    <property type="entry name" value="LRR_8"/>
    <property type="match status" value="1"/>
</dbReference>
<proteinExistence type="inferred from homology"/>
<keyword evidence="14" id="KW-0460">Magnesium</keyword>
<dbReference type="GO" id="GO:0003723">
    <property type="term" value="F:RNA binding"/>
    <property type="evidence" value="ECO:0007669"/>
    <property type="project" value="UniProtKB-KW"/>
</dbReference>
<dbReference type="InterPro" id="IPR036691">
    <property type="entry name" value="Endo/exonu/phosph_ase_sf"/>
</dbReference>
<keyword evidence="16" id="KW-0805">Transcription regulation</keyword>
<dbReference type="InParanoid" id="L2GPU3"/>
<evidence type="ECO:0000256" key="10">
    <source>
        <dbReference type="ARBA" id="ARBA00022723"/>
    </source>
</evidence>
<evidence type="ECO:0000256" key="2">
    <source>
        <dbReference type="ARBA" id="ARBA00001946"/>
    </source>
</evidence>
<dbReference type="SMART" id="SM00369">
    <property type="entry name" value="LRR_TYP"/>
    <property type="match status" value="2"/>
</dbReference>
<dbReference type="InterPro" id="IPR050410">
    <property type="entry name" value="CCR4/nocturin_mRNA_transcr"/>
</dbReference>
<reference evidence="24" key="1">
    <citation type="submission" date="2011-05" db="EMBL/GenBank/DDBJ databases">
        <title>The genome sequence of Vittaforma corneae strain ATCC 50505.</title>
        <authorList>
            <consortium name="The Broad Institute Genome Sequencing Platform"/>
            <person name="Cuomo C."/>
            <person name="Didier E."/>
            <person name="Bowers L."/>
            <person name="Young S.K."/>
            <person name="Zeng Q."/>
            <person name="Gargeya S."/>
            <person name="Fitzgerald M."/>
            <person name="Haas B."/>
            <person name="Abouelleil A."/>
            <person name="Alvarado L."/>
            <person name="Arachchi H.M."/>
            <person name="Berlin A."/>
            <person name="Chapman S.B."/>
            <person name="Gearin G."/>
            <person name="Goldberg J."/>
            <person name="Griggs A."/>
            <person name="Gujja S."/>
            <person name="Hansen M."/>
            <person name="Heiman D."/>
            <person name="Howarth C."/>
            <person name="Larimer J."/>
            <person name="Lui A."/>
            <person name="MacDonald P.J.P."/>
            <person name="McCowen C."/>
            <person name="Montmayeur A."/>
            <person name="Murphy C."/>
            <person name="Neiman D."/>
            <person name="Pearson M."/>
            <person name="Priest M."/>
            <person name="Roberts A."/>
            <person name="Saif S."/>
            <person name="Shea T."/>
            <person name="Sisk P."/>
            <person name="Stolte C."/>
            <person name="Sykes S."/>
            <person name="Wortman J."/>
            <person name="Nusbaum C."/>
            <person name="Birren B."/>
        </authorList>
    </citation>
    <scope>NUCLEOTIDE SEQUENCE [LARGE SCALE GENOMIC DNA]</scope>
    <source>
        <strain evidence="24">ATCC 50505</strain>
    </source>
</reference>
<dbReference type="PROSITE" id="PS51450">
    <property type="entry name" value="LRR"/>
    <property type="match status" value="2"/>
</dbReference>
<keyword evidence="18" id="KW-0539">Nucleus</keyword>
<dbReference type="STRING" id="993615.L2GPU3"/>
<dbReference type="SUPFAM" id="SSF56219">
    <property type="entry name" value="DNase I-like"/>
    <property type="match status" value="1"/>
</dbReference>
<evidence type="ECO:0000256" key="1">
    <source>
        <dbReference type="ARBA" id="ARBA00001663"/>
    </source>
</evidence>
<dbReference type="Gene3D" id="3.80.10.10">
    <property type="entry name" value="Ribonuclease Inhibitor"/>
    <property type="match status" value="1"/>
</dbReference>
<evidence type="ECO:0000256" key="7">
    <source>
        <dbReference type="ARBA" id="ARBA00022490"/>
    </source>
</evidence>
<comment type="similarity">
    <text evidence="5">Belongs to the CCR4/nocturin family.</text>
</comment>
<dbReference type="EC" id="3.1.13.4" evidence="6"/>
<protein>
    <recommendedName>
        <fullName evidence="6">poly(A)-specific ribonuclease</fullName>
        <ecNumber evidence="6">3.1.13.4</ecNumber>
    </recommendedName>
    <alternativeName>
        <fullName evidence="19">Carbon catabolite repressor protein 4</fullName>
    </alternativeName>
    <alternativeName>
        <fullName evidence="20">Cytoplasmic deadenylase</fullName>
    </alternativeName>
    <alternativeName>
        <fullName evidence="21">Glucose-repressible alcohol dehydrogenase transcriptional effector</fullName>
    </alternativeName>
</protein>
<comment type="catalytic activity">
    <reaction evidence="1">
        <text>Exonucleolytic cleavage of poly(A) to 5'-AMP.</text>
        <dbReference type="EC" id="3.1.13.4"/>
    </reaction>
</comment>
<dbReference type="OMA" id="EHRMVAP"/>
<evidence type="ECO:0000256" key="13">
    <source>
        <dbReference type="ARBA" id="ARBA00022839"/>
    </source>
</evidence>
<evidence type="ECO:0000256" key="20">
    <source>
        <dbReference type="ARBA" id="ARBA00031469"/>
    </source>
</evidence>